<evidence type="ECO:0000313" key="3">
    <source>
        <dbReference type="EMBL" id="CUH38283.1"/>
    </source>
</evidence>
<feature type="compositionally biased region" description="Basic and acidic residues" evidence="1">
    <location>
        <begin position="246"/>
        <end position="261"/>
    </location>
</feature>
<evidence type="ECO:0000313" key="4">
    <source>
        <dbReference type="Proteomes" id="UP000049455"/>
    </source>
</evidence>
<dbReference type="EMBL" id="CYPR01000085">
    <property type="protein sequence ID" value="CUH38283.1"/>
    <property type="molecule type" value="Genomic_DNA"/>
</dbReference>
<feature type="domain" description="Schlafen AlbA-2" evidence="2">
    <location>
        <begin position="26"/>
        <end position="154"/>
    </location>
</feature>
<feature type="region of interest" description="Disordered" evidence="1">
    <location>
        <begin position="241"/>
        <end position="261"/>
    </location>
</feature>
<dbReference type="InterPro" id="IPR007421">
    <property type="entry name" value="Schlafen_AlbA_2_dom"/>
</dbReference>
<dbReference type="InterPro" id="IPR038461">
    <property type="entry name" value="Schlafen_AlbA_2_dom_sf"/>
</dbReference>
<name>A0A0M7B8I0_9RHOB</name>
<gene>
    <name evidence="3" type="ORF">JSE7799_01388</name>
</gene>
<dbReference type="STRING" id="313367.JSE7799_01388"/>
<keyword evidence="4" id="KW-1185">Reference proteome</keyword>
<organism evidence="3 4">
    <name type="scientific">Jannaschia seosinensis</name>
    <dbReference type="NCBI Taxonomy" id="313367"/>
    <lineage>
        <taxon>Bacteria</taxon>
        <taxon>Pseudomonadati</taxon>
        <taxon>Pseudomonadota</taxon>
        <taxon>Alphaproteobacteria</taxon>
        <taxon>Rhodobacterales</taxon>
        <taxon>Roseobacteraceae</taxon>
        <taxon>Jannaschia</taxon>
    </lineage>
</organism>
<evidence type="ECO:0000259" key="2">
    <source>
        <dbReference type="Pfam" id="PF04326"/>
    </source>
</evidence>
<dbReference type="Proteomes" id="UP000049455">
    <property type="component" value="Unassembled WGS sequence"/>
</dbReference>
<sequence>MNADELEARLGLLPKGENEYRVTAWESTDLEFKRDMAVATFRKALKTIAAFANKNGGIIVFGVSDNPRMLVGLNGQVLDEGQQSEQIASVISPIPTTHFATLDIHGRAIGVLLVEPLSKPPAIAIKDLSGAQGTDNILRKGTVYTRRRGQTAPITGEEFSQLLLSRDERIRSEIFAYLGRGREIGFDQVVVADPRSDSEDGNEEMTFYLPATAASNMNVIDRGTLVQEGGAPAYKLVGNVQLSTPADKDPRNPKRPSDAVEEMRPTIVEVFGAAFPWSHFHLRRAAEHLGFWNQPEGDKTHTGVEPITGTTLYYARARDAVSQFARQTPDDFVEVVGSQKTQQAWKQSRTEVVDVDEPGGEG</sequence>
<dbReference type="AlphaFoldDB" id="A0A0M7B8I0"/>
<dbReference type="RefSeq" id="WP_055662975.1">
    <property type="nucleotide sequence ID" value="NZ_CYPR01000085.1"/>
</dbReference>
<evidence type="ECO:0000256" key="1">
    <source>
        <dbReference type="SAM" id="MobiDB-lite"/>
    </source>
</evidence>
<proteinExistence type="predicted"/>
<protein>
    <submittedName>
        <fullName evidence="3">Divergent AAA domain protein</fullName>
    </submittedName>
</protein>
<dbReference type="Pfam" id="PF04326">
    <property type="entry name" value="SLFN_AlbA_2"/>
    <property type="match status" value="1"/>
</dbReference>
<dbReference type="OrthoDB" id="9807907at2"/>
<accession>A0A0M7B8I0</accession>
<dbReference type="Gene3D" id="3.30.950.30">
    <property type="entry name" value="Schlafen, AAA domain"/>
    <property type="match status" value="1"/>
</dbReference>
<reference evidence="3 4" key="1">
    <citation type="submission" date="2015-09" db="EMBL/GenBank/DDBJ databases">
        <authorList>
            <person name="Jackson K.R."/>
            <person name="Lunt B.L."/>
            <person name="Fisher J.N.B."/>
            <person name="Gardner A.V."/>
            <person name="Bailey M.E."/>
            <person name="Deus L.M."/>
            <person name="Earl A.S."/>
            <person name="Gibby P.D."/>
            <person name="Hartmann K.A."/>
            <person name="Liu J.E."/>
            <person name="Manci A.M."/>
            <person name="Nielsen D.A."/>
            <person name="Solomon M.B."/>
            <person name="Breakwell D.P."/>
            <person name="Burnett S.H."/>
            <person name="Grose J.H."/>
        </authorList>
    </citation>
    <scope>NUCLEOTIDE SEQUENCE [LARGE SCALE GENOMIC DNA]</scope>
    <source>
        <strain evidence="3 4">CECT 7799</strain>
    </source>
</reference>